<gene>
    <name evidence="1" type="primary">32</name>
    <name evidence="1" type="ORF">OKCENTRAL2016_32</name>
</gene>
<accession>A0A291AV01</accession>
<sequence>MTAPHQSPDQGVLQKWLGTGAFEVGGGDYHYGQDYDEDIVRSLFEIPLTATNAFELLEEQLLKLPPEALKIFAPLIPDAIEEDFLDTATAVAKIIDSLTDLPQALLKGEFDEWVETTFATVTTELRQIMDILAGLVVTPINDTVQAVKDWWSMVTGRTSAINSDGTIDAAKLTNLQELPAIPNGLEKLPDLQDLVDAATNALSGASQLGNEVVGAGIGAAKETMENLYFMLTKTVRDVQALQSEQDAAANGGRRFNIDFGRYPNGAFPAGLFNITYSGPGTSVLVVNNGHATWSFANNGYRRATLLYPEPTLTPQQIVRGTLASPPSQGTNVRIWSVARANAAGTDFVFARGYCTGFLQYKGDIGCYKNGVEYVWASGVSLTWNLDLRIVCGVGENPRRHQVYSGNTVVWDGVEPANKQSVIDDNHCYWGAISETDGQRGPGTVAGASVTDNAPPAVTGSTMRVYRSTTTGKAKGGGQAVLPANTLDAVDYRSQDILWDPNTQTATVQKAGTYVMGMRVQVNEAQGFSEERFPLIYINGVPRIKMGAVRGISAAAFGVPHFPRDLVYGGDGVQYYLAAGTTVQPGLKTDGDVNIVGDANAANTWFSMVRVG</sequence>
<name>A0A291AV01_9CAUD</name>
<evidence type="ECO:0000313" key="2">
    <source>
        <dbReference type="Proteomes" id="UP000223409"/>
    </source>
</evidence>
<dbReference type="EMBL" id="MF773750">
    <property type="protein sequence ID" value="ATE84775.1"/>
    <property type="molecule type" value="Genomic_DNA"/>
</dbReference>
<protein>
    <recommendedName>
        <fullName evidence="3">Minor tail protein</fullName>
    </recommendedName>
</protein>
<proteinExistence type="predicted"/>
<organism evidence="1 2">
    <name type="scientific">Mycobacterium phage OKCentral2016</name>
    <dbReference type="NCBI Taxonomy" id="2040289"/>
    <lineage>
        <taxon>Viruses</taxon>
        <taxon>Duplodnaviria</taxon>
        <taxon>Heunggongvirae</taxon>
        <taxon>Uroviricota</taxon>
        <taxon>Caudoviricetes</taxon>
        <taxon>Fromanvirus</taxon>
        <taxon>Fromanvirus goose</taxon>
    </lineage>
</organism>
<evidence type="ECO:0008006" key="3">
    <source>
        <dbReference type="Google" id="ProtNLM"/>
    </source>
</evidence>
<dbReference type="Proteomes" id="UP000223409">
    <property type="component" value="Genome"/>
</dbReference>
<evidence type="ECO:0000313" key="1">
    <source>
        <dbReference type="EMBL" id="ATE84775.1"/>
    </source>
</evidence>
<reference evidence="1 2" key="1">
    <citation type="submission" date="2017-08" db="EMBL/GenBank/DDBJ databases">
        <authorList>
            <person name="Patton C.J."/>
            <person name="Kotturi H."/>
            <person name="Stoner T.H."/>
            <person name="Garlena R.A."/>
            <person name="Russell D.A."/>
            <person name="Hatfull G.F."/>
        </authorList>
    </citation>
    <scope>NUCLEOTIDE SEQUENCE [LARGE SCALE GENOMIC DNA]</scope>
</reference>